<keyword evidence="10" id="KW-0460">Magnesium</keyword>
<comment type="similarity">
    <text evidence="2">Belongs to the protein kinase superfamily. STE Ser/Thr protein kinase family. STE20 subfamily.</text>
</comment>
<evidence type="ECO:0000256" key="9">
    <source>
        <dbReference type="ARBA" id="ARBA00022840"/>
    </source>
</evidence>
<dbReference type="InterPro" id="IPR011009">
    <property type="entry name" value="Kinase-like_dom_sf"/>
</dbReference>
<dbReference type="CDD" id="cd01093">
    <property type="entry name" value="CRIB_PAK_like"/>
    <property type="match status" value="1"/>
</dbReference>
<feature type="compositionally biased region" description="Basic residues" evidence="13">
    <location>
        <begin position="1"/>
        <end position="11"/>
    </location>
</feature>
<keyword evidence="16" id="KW-1185">Reference proteome</keyword>
<dbReference type="GO" id="GO:0004674">
    <property type="term" value="F:protein serine/threonine kinase activity"/>
    <property type="evidence" value="ECO:0007669"/>
    <property type="project" value="UniProtKB-KW"/>
</dbReference>
<keyword evidence="5" id="KW-0808">Transferase</keyword>
<dbReference type="InterPro" id="IPR051931">
    <property type="entry name" value="PAK3-like"/>
</dbReference>
<feature type="region of interest" description="Disordered" evidence="13">
    <location>
        <begin position="1"/>
        <end position="22"/>
    </location>
</feature>
<dbReference type="PANTHER" id="PTHR45832">
    <property type="entry name" value="SERINE/THREONINE-PROTEIN KINASE SAMKA-RELATED-RELATED"/>
    <property type="match status" value="1"/>
</dbReference>
<evidence type="ECO:0000256" key="4">
    <source>
        <dbReference type="ARBA" id="ARBA00022527"/>
    </source>
</evidence>
<evidence type="ECO:0000313" key="16">
    <source>
        <dbReference type="Proteomes" id="UP000887575"/>
    </source>
</evidence>
<evidence type="ECO:0000259" key="14">
    <source>
        <dbReference type="PROSITE" id="PS50011"/>
    </source>
</evidence>
<feature type="region of interest" description="Disordered" evidence="13">
    <location>
        <begin position="51"/>
        <end position="70"/>
    </location>
</feature>
<dbReference type="Pfam" id="PF00069">
    <property type="entry name" value="Pkinase"/>
    <property type="match status" value="1"/>
</dbReference>
<feature type="compositionally biased region" description="Basic and acidic residues" evidence="13">
    <location>
        <begin position="12"/>
        <end position="22"/>
    </location>
</feature>
<sequence>MNARRSYRKKLKKEDISTPTNFEHRIHAGYNSGTGQYTGLPKQWEALLGRSKFSGGDRPKPLADPSTYTPSELSSIKTVVRGDVSKVLSSPPSNGLVSQTFARSSMRASGVLSPYGPRSPASGISPDLRKYPFGEPGYAPLPFTQNGQTSQQSSFRASSRAQHVVNAPVPPYSGSATSSSLSNSSERDANANPAAVTLTPEQFRVALSSVVSPSIPITDLLNVVRFAEGSTGFVDTATLKTDGRRVAVKRMDLRKQARRELLFNEVCIMRDYHHANIVEMLSSFLVENELWVVMEFMEGGSLTDIVTTCRMFEPQIACLSQQCLRGLAYLHSHGIIHRDIKSDSILMKFDGTAKISDFGFCGQLSTDIPRRRSLVGTPYWTGPEVISRQPYDTSADVWSFGIMLIEMVEGEPPLFNEDPMAALKMIRDNPPPRLNPEAQSSMFLNDFVSRCLLKEAQLRWNCEQLLSHPFIKESCNATEIIGRITRTLWLAYRQNAN</sequence>
<dbReference type="InterPro" id="IPR000095">
    <property type="entry name" value="CRIB_dom"/>
</dbReference>
<dbReference type="EC" id="2.7.11.1" evidence="3"/>
<feature type="region of interest" description="Disordered" evidence="13">
    <location>
        <begin position="109"/>
        <end position="192"/>
    </location>
</feature>
<evidence type="ECO:0000313" key="17">
    <source>
        <dbReference type="WBParaSite" id="MBELARI_LOCUS14767"/>
    </source>
</evidence>
<organism evidence="16 17">
    <name type="scientific">Mesorhabditis belari</name>
    <dbReference type="NCBI Taxonomy" id="2138241"/>
    <lineage>
        <taxon>Eukaryota</taxon>
        <taxon>Metazoa</taxon>
        <taxon>Ecdysozoa</taxon>
        <taxon>Nematoda</taxon>
        <taxon>Chromadorea</taxon>
        <taxon>Rhabditida</taxon>
        <taxon>Rhabditina</taxon>
        <taxon>Rhabditomorpha</taxon>
        <taxon>Rhabditoidea</taxon>
        <taxon>Rhabditidae</taxon>
        <taxon>Mesorhabditinae</taxon>
        <taxon>Mesorhabditis</taxon>
    </lineage>
</organism>
<comment type="catalytic activity">
    <reaction evidence="12">
        <text>L-seryl-[protein] + ATP = O-phospho-L-seryl-[protein] + ADP + H(+)</text>
        <dbReference type="Rhea" id="RHEA:17989"/>
        <dbReference type="Rhea" id="RHEA-COMP:9863"/>
        <dbReference type="Rhea" id="RHEA-COMP:11604"/>
        <dbReference type="ChEBI" id="CHEBI:15378"/>
        <dbReference type="ChEBI" id="CHEBI:29999"/>
        <dbReference type="ChEBI" id="CHEBI:30616"/>
        <dbReference type="ChEBI" id="CHEBI:83421"/>
        <dbReference type="ChEBI" id="CHEBI:456216"/>
        <dbReference type="EC" id="2.7.11.1"/>
    </reaction>
</comment>
<dbReference type="FunFam" id="1.10.510.10:FF:000768">
    <property type="entry name" value="Non-specific serine/threonine protein kinase"/>
    <property type="match status" value="1"/>
</dbReference>
<evidence type="ECO:0000256" key="5">
    <source>
        <dbReference type="ARBA" id="ARBA00022679"/>
    </source>
</evidence>
<evidence type="ECO:0000259" key="15">
    <source>
        <dbReference type="PROSITE" id="PS50108"/>
    </source>
</evidence>
<dbReference type="Gene3D" id="1.10.510.10">
    <property type="entry name" value="Transferase(Phosphotransferase) domain 1"/>
    <property type="match status" value="1"/>
</dbReference>
<dbReference type="GO" id="GO:0046872">
    <property type="term" value="F:metal ion binding"/>
    <property type="evidence" value="ECO:0007669"/>
    <property type="project" value="UniProtKB-KW"/>
</dbReference>
<feature type="domain" description="CRIB" evidence="15">
    <location>
        <begin position="16"/>
        <end position="29"/>
    </location>
</feature>
<dbReference type="AlphaFoldDB" id="A0AAF3J3Z9"/>
<dbReference type="Proteomes" id="UP000887575">
    <property type="component" value="Unassembled WGS sequence"/>
</dbReference>
<feature type="compositionally biased region" description="Low complexity" evidence="13">
    <location>
        <begin position="173"/>
        <end position="184"/>
    </location>
</feature>
<accession>A0AAF3J3Z9</accession>
<keyword evidence="4" id="KW-0723">Serine/threonine-protein kinase</keyword>
<dbReference type="InterPro" id="IPR033923">
    <property type="entry name" value="PAK_BD"/>
</dbReference>
<evidence type="ECO:0000256" key="11">
    <source>
        <dbReference type="ARBA" id="ARBA00047899"/>
    </source>
</evidence>
<evidence type="ECO:0000256" key="7">
    <source>
        <dbReference type="ARBA" id="ARBA00022741"/>
    </source>
</evidence>
<evidence type="ECO:0000256" key="8">
    <source>
        <dbReference type="ARBA" id="ARBA00022777"/>
    </source>
</evidence>
<dbReference type="Pfam" id="PF00786">
    <property type="entry name" value="PBD"/>
    <property type="match status" value="1"/>
</dbReference>
<dbReference type="Gene3D" id="3.30.200.20">
    <property type="entry name" value="Phosphorylase Kinase, domain 1"/>
    <property type="match status" value="1"/>
</dbReference>
<proteinExistence type="inferred from homology"/>
<dbReference type="InterPro" id="IPR000719">
    <property type="entry name" value="Prot_kinase_dom"/>
</dbReference>
<evidence type="ECO:0000256" key="6">
    <source>
        <dbReference type="ARBA" id="ARBA00022723"/>
    </source>
</evidence>
<keyword evidence="9" id="KW-0067">ATP-binding</keyword>
<dbReference type="GO" id="GO:0005524">
    <property type="term" value="F:ATP binding"/>
    <property type="evidence" value="ECO:0007669"/>
    <property type="project" value="UniProtKB-KW"/>
</dbReference>
<evidence type="ECO:0000256" key="12">
    <source>
        <dbReference type="ARBA" id="ARBA00048679"/>
    </source>
</evidence>
<keyword evidence="7" id="KW-0547">Nucleotide-binding</keyword>
<dbReference type="InterPro" id="IPR036936">
    <property type="entry name" value="CRIB_dom_sf"/>
</dbReference>
<dbReference type="SMART" id="SM00285">
    <property type="entry name" value="PBD"/>
    <property type="match status" value="1"/>
</dbReference>
<reference evidence="17" key="1">
    <citation type="submission" date="2024-02" db="UniProtKB">
        <authorList>
            <consortium name="WormBaseParasite"/>
        </authorList>
    </citation>
    <scope>IDENTIFICATION</scope>
</reference>
<dbReference type="PANTHER" id="PTHR45832:SF8">
    <property type="entry name" value="PROTEIN KINASE DOMAIN-CONTAINING PROTEIN"/>
    <property type="match status" value="1"/>
</dbReference>
<comment type="catalytic activity">
    <reaction evidence="11">
        <text>L-threonyl-[protein] + ATP = O-phospho-L-threonyl-[protein] + ADP + H(+)</text>
        <dbReference type="Rhea" id="RHEA:46608"/>
        <dbReference type="Rhea" id="RHEA-COMP:11060"/>
        <dbReference type="Rhea" id="RHEA-COMP:11605"/>
        <dbReference type="ChEBI" id="CHEBI:15378"/>
        <dbReference type="ChEBI" id="CHEBI:30013"/>
        <dbReference type="ChEBI" id="CHEBI:30616"/>
        <dbReference type="ChEBI" id="CHEBI:61977"/>
        <dbReference type="ChEBI" id="CHEBI:456216"/>
        <dbReference type="EC" id="2.7.11.1"/>
    </reaction>
</comment>
<feature type="compositionally biased region" description="Low complexity" evidence="13">
    <location>
        <begin position="148"/>
        <end position="162"/>
    </location>
</feature>
<keyword evidence="8" id="KW-0418">Kinase</keyword>
<evidence type="ECO:0000256" key="2">
    <source>
        <dbReference type="ARBA" id="ARBA00008874"/>
    </source>
</evidence>
<feature type="domain" description="Protein kinase" evidence="14">
    <location>
        <begin position="220"/>
        <end position="471"/>
    </location>
</feature>
<evidence type="ECO:0000256" key="1">
    <source>
        <dbReference type="ARBA" id="ARBA00001946"/>
    </source>
</evidence>
<dbReference type="PROSITE" id="PS50108">
    <property type="entry name" value="CRIB"/>
    <property type="match status" value="1"/>
</dbReference>
<evidence type="ECO:0000256" key="13">
    <source>
        <dbReference type="SAM" id="MobiDB-lite"/>
    </source>
</evidence>
<comment type="cofactor">
    <cofactor evidence="1">
        <name>Mg(2+)</name>
        <dbReference type="ChEBI" id="CHEBI:18420"/>
    </cofactor>
</comment>
<dbReference type="PROSITE" id="PS50011">
    <property type="entry name" value="PROTEIN_KINASE_DOM"/>
    <property type="match status" value="1"/>
</dbReference>
<keyword evidence="6" id="KW-0479">Metal-binding</keyword>
<dbReference type="Gene3D" id="3.90.810.10">
    <property type="entry name" value="CRIB domain"/>
    <property type="match status" value="1"/>
</dbReference>
<dbReference type="WBParaSite" id="MBELARI_LOCUS14767">
    <property type="protein sequence ID" value="MBELARI_LOCUS14767"/>
    <property type="gene ID" value="MBELARI_LOCUS14767"/>
</dbReference>
<evidence type="ECO:0000256" key="3">
    <source>
        <dbReference type="ARBA" id="ARBA00012513"/>
    </source>
</evidence>
<dbReference type="SUPFAM" id="SSF56112">
    <property type="entry name" value="Protein kinase-like (PK-like)"/>
    <property type="match status" value="1"/>
</dbReference>
<protein>
    <recommendedName>
        <fullName evidence="3">non-specific serine/threonine protein kinase</fullName>
        <ecNumber evidence="3">2.7.11.1</ecNumber>
    </recommendedName>
</protein>
<name>A0AAF3J3Z9_9BILA</name>
<evidence type="ECO:0000256" key="10">
    <source>
        <dbReference type="ARBA" id="ARBA00022842"/>
    </source>
</evidence>
<dbReference type="FunFam" id="3.30.200.20:FF:000705">
    <property type="entry name" value="Non-specific serine/threonine protein kinase"/>
    <property type="match status" value="1"/>
</dbReference>